<evidence type="ECO:0000313" key="5">
    <source>
        <dbReference type="Proteomes" id="UP000256388"/>
    </source>
</evidence>
<dbReference type="OrthoDB" id="116551at2"/>
<feature type="transmembrane region" description="Helical" evidence="3">
    <location>
        <begin position="162"/>
        <end position="184"/>
    </location>
</feature>
<keyword evidence="5" id="KW-1185">Reference proteome</keyword>
<dbReference type="Proteomes" id="UP000256388">
    <property type="component" value="Unassembled WGS sequence"/>
</dbReference>
<evidence type="ECO:0000256" key="2">
    <source>
        <dbReference type="ARBA" id="ARBA00023136"/>
    </source>
</evidence>
<evidence type="ECO:0000313" key="4">
    <source>
        <dbReference type="EMBL" id="REG11637.1"/>
    </source>
</evidence>
<dbReference type="GO" id="GO:0008654">
    <property type="term" value="P:phospholipid biosynthetic process"/>
    <property type="evidence" value="ECO:0007669"/>
    <property type="project" value="InterPro"/>
</dbReference>
<dbReference type="InterPro" id="IPR000462">
    <property type="entry name" value="CDP-OH_P_trans"/>
</dbReference>
<dbReference type="PANTHER" id="PTHR10414:SF37">
    <property type="entry name" value="BB IN A BOXCAR, ISOFORM C"/>
    <property type="match status" value="1"/>
</dbReference>
<organism evidence="4 5">
    <name type="scientific">Pelolinea submarina</name>
    <dbReference type="NCBI Taxonomy" id="913107"/>
    <lineage>
        <taxon>Bacteria</taxon>
        <taxon>Bacillati</taxon>
        <taxon>Chloroflexota</taxon>
        <taxon>Anaerolineae</taxon>
        <taxon>Anaerolineales</taxon>
        <taxon>Anaerolineaceae</taxon>
        <taxon>Pelolinea</taxon>
    </lineage>
</organism>
<dbReference type="PANTHER" id="PTHR10414">
    <property type="entry name" value="ETHANOLAMINEPHOSPHOTRANSFERASE"/>
    <property type="match status" value="1"/>
</dbReference>
<dbReference type="EMBL" id="QUMS01000001">
    <property type="protein sequence ID" value="REG11637.1"/>
    <property type="molecule type" value="Genomic_DNA"/>
</dbReference>
<protein>
    <submittedName>
        <fullName evidence="4">Phosphatidylglycerophosphate synthase</fullName>
    </submittedName>
</protein>
<dbReference type="Pfam" id="PF01066">
    <property type="entry name" value="CDP-OH_P_transf"/>
    <property type="match status" value="1"/>
</dbReference>
<dbReference type="RefSeq" id="WP_116224759.1">
    <property type="nucleotide sequence ID" value="NZ_AP018437.1"/>
</dbReference>
<comment type="subcellular location">
    <subcellularLocation>
        <location evidence="1">Membrane</location>
    </subcellularLocation>
</comment>
<dbReference type="AlphaFoldDB" id="A0A347ZR78"/>
<dbReference type="GO" id="GO:0016020">
    <property type="term" value="C:membrane"/>
    <property type="evidence" value="ECO:0007669"/>
    <property type="project" value="UniProtKB-SubCell"/>
</dbReference>
<feature type="transmembrane region" description="Helical" evidence="3">
    <location>
        <begin position="47"/>
        <end position="65"/>
    </location>
</feature>
<keyword evidence="2 3" id="KW-0472">Membrane</keyword>
<accession>A0A347ZR78</accession>
<feature type="transmembrane region" description="Helical" evidence="3">
    <location>
        <begin position="204"/>
        <end position="225"/>
    </location>
</feature>
<sequence length="249" mass="28621">MAKKKKNELKNIKKHHRVNKILLGPLERPAIAWLVEHMPHWVTPDHLTFLGLLASVLIGACYYLTNFDKNFLWLANLGFFLNWFGDSLDGNLARYRKIERPRYGFFIDHTIDTISEVIIFIGIGLSPYVDLNLALLALVGYQCMANLVYITTSVKGEFKISYGSLGPTEVRVIAIIANIIIYAIDNPLIHLPWQSTPIKLYNLILMGAIFLLFFFFTYTTITQGIKLERKDRKKWLKKLQKSKDSSQAD</sequence>
<keyword evidence="3" id="KW-0812">Transmembrane</keyword>
<keyword evidence="3" id="KW-1133">Transmembrane helix</keyword>
<evidence type="ECO:0000256" key="3">
    <source>
        <dbReference type="SAM" id="Phobius"/>
    </source>
</evidence>
<proteinExistence type="predicted"/>
<reference evidence="4 5" key="1">
    <citation type="submission" date="2018-08" db="EMBL/GenBank/DDBJ databases">
        <title>Genomic Encyclopedia of Type Strains, Phase IV (KMG-IV): sequencing the most valuable type-strain genomes for metagenomic binning, comparative biology and taxonomic classification.</title>
        <authorList>
            <person name="Goeker M."/>
        </authorList>
    </citation>
    <scope>NUCLEOTIDE SEQUENCE [LARGE SCALE GENOMIC DNA]</scope>
    <source>
        <strain evidence="4 5">DSM 23923</strain>
    </source>
</reference>
<dbReference type="InterPro" id="IPR014472">
    <property type="entry name" value="CHOPT"/>
</dbReference>
<dbReference type="InterPro" id="IPR043130">
    <property type="entry name" value="CDP-OH_PTrfase_TM_dom"/>
</dbReference>
<name>A0A347ZR78_9CHLR</name>
<comment type="caution">
    <text evidence="4">The sequence shown here is derived from an EMBL/GenBank/DDBJ whole genome shotgun (WGS) entry which is preliminary data.</text>
</comment>
<gene>
    <name evidence="4" type="ORF">DFR64_1529</name>
</gene>
<dbReference type="GO" id="GO:0016780">
    <property type="term" value="F:phosphotransferase activity, for other substituted phosphate groups"/>
    <property type="evidence" value="ECO:0007669"/>
    <property type="project" value="InterPro"/>
</dbReference>
<dbReference type="Gene3D" id="1.20.120.1760">
    <property type="match status" value="1"/>
</dbReference>
<evidence type="ECO:0000256" key="1">
    <source>
        <dbReference type="ARBA" id="ARBA00004370"/>
    </source>
</evidence>